<keyword evidence="1" id="KW-1133">Transmembrane helix</keyword>
<dbReference type="AlphaFoldDB" id="A0A371AV28"/>
<evidence type="ECO:0000313" key="2">
    <source>
        <dbReference type="EMBL" id="RDU23401.1"/>
    </source>
</evidence>
<sequence>MKTICPECKSEQDITLKLLFFQKCKVCNAKIYKQQDVVYTTLKVFLRLVCIIIFGILMQNKLALKNYLKIDSGIILVSIYVFTLLLFGIVEVFLMHFAYIRIKKSL</sequence>
<gene>
    <name evidence="2" type="ORF">DWV06_10125</name>
</gene>
<keyword evidence="1" id="KW-0812">Transmembrane</keyword>
<name>A0A371AV28_9FIRM</name>
<dbReference type="EMBL" id="QRCT01000028">
    <property type="protein sequence ID" value="RDU23401.1"/>
    <property type="molecule type" value="Genomic_DNA"/>
</dbReference>
<organism evidence="2 3">
    <name type="scientific">Anaerosacchariphilus polymeriproducens</name>
    <dbReference type="NCBI Taxonomy" id="1812858"/>
    <lineage>
        <taxon>Bacteria</taxon>
        <taxon>Bacillati</taxon>
        <taxon>Bacillota</taxon>
        <taxon>Clostridia</taxon>
        <taxon>Lachnospirales</taxon>
        <taxon>Lachnospiraceae</taxon>
        <taxon>Anaerosacchariphilus</taxon>
    </lineage>
</organism>
<protein>
    <submittedName>
        <fullName evidence="2">Uncharacterized protein</fullName>
    </submittedName>
</protein>
<feature type="transmembrane region" description="Helical" evidence="1">
    <location>
        <begin position="77"/>
        <end position="100"/>
    </location>
</feature>
<evidence type="ECO:0000313" key="3">
    <source>
        <dbReference type="Proteomes" id="UP000255036"/>
    </source>
</evidence>
<reference evidence="2 3" key="1">
    <citation type="submission" date="2018-07" db="EMBL/GenBank/DDBJ databases">
        <title>Anaerosacharophilus polymeroproducens gen. nov. sp. nov., an anaerobic bacterium isolated from salt field.</title>
        <authorList>
            <person name="Kim W."/>
            <person name="Yang S.-H."/>
            <person name="Oh J."/>
            <person name="Lee J.-H."/>
            <person name="Kwon K.K."/>
        </authorList>
    </citation>
    <scope>NUCLEOTIDE SEQUENCE [LARGE SCALE GENOMIC DNA]</scope>
    <source>
        <strain evidence="2 3">MCWD5</strain>
    </source>
</reference>
<dbReference type="Proteomes" id="UP000255036">
    <property type="component" value="Unassembled WGS sequence"/>
</dbReference>
<keyword evidence="1" id="KW-0472">Membrane</keyword>
<comment type="caution">
    <text evidence="2">The sequence shown here is derived from an EMBL/GenBank/DDBJ whole genome shotgun (WGS) entry which is preliminary data.</text>
</comment>
<proteinExistence type="predicted"/>
<keyword evidence="3" id="KW-1185">Reference proteome</keyword>
<dbReference type="OrthoDB" id="1739754at2"/>
<accession>A0A371AV28</accession>
<evidence type="ECO:0000256" key="1">
    <source>
        <dbReference type="SAM" id="Phobius"/>
    </source>
</evidence>
<feature type="transmembrane region" description="Helical" evidence="1">
    <location>
        <begin position="37"/>
        <end position="57"/>
    </location>
</feature>
<dbReference type="RefSeq" id="WP_115482070.1">
    <property type="nucleotide sequence ID" value="NZ_QRCT01000028.1"/>
</dbReference>